<evidence type="ECO:0000313" key="4">
    <source>
        <dbReference type="Proteomes" id="UP000553209"/>
    </source>
</evidence>
<dbReference type="Proteomes" id="UP000553209">
    <property type="component" value="Unassembled WGS sequence"/>
</dbReference>
<feature type="region of interest" description="Disordered" evidence="1">
    <location>
        <begin position="254"/>
        <end position="274"/>
    </location>
</feature>
<evidence type="ECO:0000259" key="2">
    <source>
        <dbReference type="Pfam" id="PF00501"/>
    </source>
</evidence>
<proteinExistence type="predicted"/>
<sequence length="274" mass="28503">MSETPAQLWRSLVSDDPSRPFVTSYDASGGRVELSRATFDNWVSKTANMLVDGLGAQPDDRVVLALPVHWQSLVWLLSCWSVGAVAEFARPGADLPEGAQVAVADADRLEAALDSGAEEVVGTSLHPLGLPLADVPPMVLDYSVEVRGHGDHFSSYPVDPGAPALRGPGVRTGAELASGGRRWADRWALDAEDRVALFAEPDAPLSLLGGGAELLMAPVAAGSPIVLTPLGSAGPDEVLRRTGMEKVTVAVRGAEGSGATAPPDGAPFRTVELS</sequence>
<dbReference type="InterPro" id="IPR000873">
    <property type="entry name" value="AMP-dep_synth/lig_dom"/>
</dbReference>
<dbReference type="SUPFAM" id="SSF56801">
    <property type="entry name" value="Acetyl-CoA synthetase-like"/>
    <property type="match status" value="1"/>
</dbReference>
<dbReference type="RefSeq" id="WP_061080423.1">
    <property type="nucleotide sequence ID" value="NZ_JAAXPG010000005.1"/>
</dbReference>
<dbReference type="NCBIfam" id="TIGR03089">
    <property type="entry name" value="TIGR03089 family protein"/>
    <property type="match status" value="1"/>
</dbReference>
<keyword evidence="4" id="KW-1185">Reference proteome</keyword>
<name>A0A7X6RP63_9ACTN</name>
<accession>A0A7X6RP63</accession>
<dbReference type="AlphaFoldDB" id="A0A7X6RP63"/>
<dbReference type="InterPro" id="IPR017523">
    <property type="entry name" value="Rv3268"/>
</dbReference>
<gene>
    <name evidence="3" type="ORF">HGB44_07315</name>
</gene>
<evidence type="ECO:0000256" key="1">
    <source>
        <dbReference type="SAM" id="MobiDB-lite"/>
    </source>
</evidence>
<feature type="domain" description="AMP-dependent synthetase/ligase" evidence="2">
    <location>
        <begin position="16"/>
        <end position="94"/>
    </location>
</feature>
<dbReference type="Gene3D" id="3.40.50.12780">
    <property type="entry name" value="N-terminal domain of ligase-like"/>
    <property type="match status" value="1"/>
</dbReference>
<evidence type="ECO:0000313" key="3">
    <source>
        <dbReference type="EMBL" id="NKY97480.1"/>
    </source>
</evidence>
<dbReference type="InterPro" id="IPR042099">
    <property type="entry name" value="ANL_N_sf"/>
</dbReference>
<dbReference type="Pfam" id="PF00501">
    <property type="entry name" value="AMP-binding"/>
    <property type="match status" value="1"/>
</dbReference>
<organism evidence="3 4">
    <name type="scientific">Nocardiopsis alborubida</name>
    <dbReference type="NCBI Taxonomy" id="146802"/>
    <lineage>
        <taxon>Bacteria</taxon>
        <taxon>Bacillati</taxon>
        <taxon>Actinomycetota</taxon>
        <taxon>Actinomycetes</taxon>
        <taxon>Streptosporangiales</taxon>
        <taxon>Nocardiopsidaceae</taxon>
        <taxon>Nocardiopsis</taxon>
    </lineage>
</organism>
<dbReference type="EMBL" id="JAAXPG010000005">
    <property type="protein sequence ID" value="NKY97480.1"/>
    <property type="molecule type" value="Genomic_DNA"/>
</dbReference>
<comment type="caution">
    <text evidence="3">The sequence shown here is derived from an EMBL/GenBank/DDBJ whole genome shotgun (WGS) entry which is preliminary data.</text>
</comment>
<reference evidence="3 4" key="1">
    <citation type="submission" date="2020-04" db="EMBL/GenBank/DDBJ databases">
        <title>MicrobeNet Type strains.</title>
        <authorList>
            <person name="Nicholson A.C."/>
        </authorList>
    </citation>
    <scope>NUCLEOTIDE SEQUENCE [LARGE SCALE GENOMIC DNA]</scope>
    <source>
        <strain evidence="3 4">ATCC 23612</strain>
    </source>
</reference>
<protein>
    <submittedName>
        <fullName evidence="3">TIGR03089 family protein</fullName>
    </submittedName>
</protein>